<feature type="domain" description="Carbohydrate kinase FGGY N-terminal" evidence="10">
    <location>
        <begin position="10"/>
        <end position="286"/>
    </location>
</feature>
<name>A0ABU8IXG3_9BURK</name>
<keyword evidence="13" id="KW-1185">Reference proteome</keyword>
<evidence type="ECO:0000256" key="5">
    <source>
        <dbReference type="ARBA" id="ARBA00022935"/>
    </source>
</evidence>
<comment type="caution">
    <text evidence="12">The sequence shown here is derived from an EMBL/GenBank/DDBJ whole genome shotgun (WGS) entry which is preliminary data.</text>
</comment>
<feature type="domain" description="Carbohydrate kinase FGGY C-terminal" evidence="11">
    <location>
        <begin position="295"/>
        <end position="503"/>
    </location>
</feature>
<sequence>MTNRDESSFVVGVDFGTDSCRSVVVDAATGEERGSAVALYSRWAEGRYCDPDREVYRQHPLDYIEALTQAVRASLDAAGDAVRQRVRGLSIATTGSTSAAVDRDGVPLALTKGFGENPNAMFVLWKDHSAVREAEEINRLAHSWGGVDFTRYVGGVYSAEWFWANLLHVFRADPEVRARTYSWVEHCDWMPALLTGTTRPDVLRRSRCAAGHKAMWHEAFDGLPSEAFLTRLDPMLAGIRARLYRDTYTADVAVGRLTDEWSEALGLSADVVVGVGAFDAHMGAVGAGAHAHTLVKVMGTSTCDIVVVPTDEIGDRVVRGICGQVDGSVVRGMTGLEAGQSAFGDVYAWFRRLLSWPLGLLAETSISQEQRDAIIARILPALEHAAAAEDPLTTGIVAVDWLNGRRTPFANQTLRGALFGLSLGSDAPKLYRALIEATAFGARAIIERFQEEGVRIDDVIAVGGVARKSPLNMQIAADVFGKEIRVTAADQAVALGAAMFASVVAGIHGSAEEAQRHMGAGFEHVYRPNAKASLAYEQLYLNYRSYGELVEQAGREMQRHTHGTEDTEDTSCLLN</sequence>
<dbReference type="Proteomes" id="UP001386437">
    <property type="component" value="Unassembled WGS sequence"/>
</dbReference>
<gene>
    <name evidence="7" type="primary">araB</name>
    <name evidence="12" type="ORF">H3V53_25055</name>
</gene>
<dbReference type="CDD" id="cd07781">
    <property type="entry name" value="ASKHA_NBD_FGGY_L-RBK"/>
    <property type="match status" value="1"/>
</dbReference>
<reference evidence="12 13" key="1">
    <citation type="journal article" date="2022" name="Arch. Microbiol.">
        <title>Paraburkholderia bengalensis sp. nov. isolated from roots of Oryza sativa, IR64.</title>
        <authorList>
            <person name="Nag P."/>
            <person name="Mondal N."/>
            <person name="Sarkar J."/>
            <person name="Das S."/>
        </authorList>
    </citation>
    <scope>NUCLEOTIDE SEQUENCE [LARGE SCALE GENOMIC DNA]</scope>
    <source>
        <strain evidence="12 13">IR64_4_BI</strain>
    </source>
</reference>
<evidence type="ECO:0000256" key="6">
    <source>
        <dbReference type="ARBA" id="ARBA00023277"/>
    </source>
</evidence>
<dbReference type="HAMAP" id="MF_00520">
    <property type="entry name" value="Ribulokinase"/>
    <property type="match status" value="1"/>
</dbReference>
<dbReference type="SUPFAM" id="SSF53067">
    <property type="entry name" value="Actin-like ATPase domain"/>
    <property type="match status" value="2"/>
</dbReference>
<protein>
    <recommendedName>
        <fullName evidence="7 8">Ribulokinase</fullName>
        <ecNumber evidence="7 8">2.7.1.16</ecNumber>
    </recommendedName>
</protein>
<dbReference type="PANTHER" id="PTHR43435:SF4">
    <property type="entry name" value="FGGY CARBOHYDRATE KINASE DOMAIN-CONTAINING PROTEIN"/>
    <property type="match status" value="1"/>
</dbReference>
<dbReference type="Gene3D" id="3.30.420.40">
    <property type="match status" value="1"/>
</dbReference>
<keyword evidence="4 7" id="KW-0067">ATP-binding</keyword>
<dbReference type="GO" id="GO:0008741">
    <property type="term" value="F:ribulokinase activity"/>
    <property type="evidence" value="ECO:0007669"/>
    <property type="project" value="UniProtKB-EC"/>
</dbReference>
<dbReference type="InterPro" id="IPR043129">
    <property type="entry name" value="ATPase_NBD"/>
</dbReference>
<keyword evidence="5 7" id="KW-0054">Arabinose catabolism</keyword>
<evidence type="ECO:0000259" key="11">
    <source>
        <dbReference type="Pfam" id="PF02782"/>
    </source>
</evidence>
<comment type="similarity">
    <text evidence="7 9">Belongs to the ribulokinase family.</text>
</comment>
<organism evidence="12 13">
    <name type="scientific">Paraburkholderia bengalensis</name>
    <dbReference type="NCBI Taxonomy" id="2747562"/>
    <lineage>
        <taxon>Bacteria</taxon>
        <taxon>Pseudomonadati</taxon>
        <taxon>Pseudomonadota</taxon>
        <taxon>Betaproteobacteria</taxon>
        <taxon>Burkholderiales</taxon>
        <taxon>Burkholderiaceae</taxon>
        <taxon>Paraburkholderia</taxon>
    </lineage>
</organism>
<evidence type="ECO:0000256" key="4">
    <source>
        <dbReference type="ARBA" id="ARBA00022840"/>
    </source>
</evidence>
<dbReference type="EC" id="2.7.1.16" evidence="7 8"/>
<dbReference type="InterPro" id="IPR018485">
    <property type="entry name" value="FGGY_C"/>
</dbReference>
<evidence type="ECO:0000313" key="12">
    <source>
        <dbReference type="EMBL" id="MEI6000348.1"/>
    </source>
</evidence>
<dbReference type="Pfam" id="PF02782">
    <property type="entry name" value="FGGY_C"/>
    <property type="match status" value="1"/>
</dbReference>
<evidence type="ECO:0000256" key="7">
    <source>
        <dbReference type="HAMAP-Rule" id="MF_00520"/>
    </source>
</evidence>
<evidence type="ECO:0000256" key="3">
    <source>
        <dbReference type="ARBA" id="ARBA00022777"/>
    </source>
</evidence>
<comment type="catalytic activity">
    <reaction evidence="7">
        <text>D-ribulose + ATP = D-ribulose 5-phosphate + ADP + H(+)</text>
        <dbReference type="Rhea" id="RHEA:17601"/>
        <dbReference type="ChEBI" id="CHEBI:15378"/>
        <dbReference type="ChEBI" id="CHEBI:17173"/>
        <dbReference type="ChEBI" id="CHEBI:30616"/>
        <dbReference type="ChEBI" id="CHEBI:58121"/>
        <dbReference type="ChEBI" id="CHEBI:456216"/>
        <dbReference type="EC" id="2.7.1.16"/>
    </reaction>
</comment>
<comment type="pathway">
    <text evidence="7 9">Carbohydrate degradation; L-arabinose degradation via L-ribulose; D-xylulose 5-phosphate from L-arabinose (bacterial route): step 2/3.</text>
</comment>
<comment type="catalytic activity">
    <reaction evidence="7 9">
        <text>L-ribulose + ATP = L-ribulose 5-phosphate + ADP + H(+)</text>
        <dbReference type="Rhea" id="RHEA:22072"/>
        <dbReference type="ChEBI" id="CHEBI:15378"/>
        <dbReference type="ChEBI" id="CHEBI:16880"/>
        <dbReference type="ChEBI" id="CHEBI:30616"/>
        <dbReference type="ChEBI" id="CHEBI:58226"/>
        <dbReference type="ChEBI" id="CHEBI:456216"/>
        <dbReference type="EC" id="2.7.1.16"/>
    </reaction>
</comment>
<keyword evidence="3 7" id="KW-0418">Kinase</keyword>
<evidence type="ECO:0000256" key="2">
    <source>
        <dbReference type="ARBA" id="ARBA00022741"/>
    </source>
</evidence>
<dbReference type="RefSeq" id="WP_336600286.1">
    <property type="nucleotide sequence ID" value="NZ_JACFYJ010000049.1"/>
</dbReference>
<evidence type="ECO:0000256" key="1">
    <source>
        <dbReference type="ARBA" id="ARBA00022679"/>
    </source>
</evidence>
<dbReference type="NCBIfam" id="TIGR01234">
    <property type="entry name" value="L-ribulokinase"/>
    <property type="match status" value="1"/>
</dbReference>
<accession>A0ABU8IXG3</accession>
<dbReference type="EMBL" id="JACFYJ010000049">
    <property type="protein sequence ID" value="MEI6000348.1"/>
    <property type="molecule type" value="Genomic_DNA"/>
</dbReference>
<keyword evidence="1 7" id="KW-0808">Transferase</keyword>
<evidence type="ECO:0000259" key="10">
    <source>
        <dbReference type="Pfam" id="PF00370"/>
    </source>
</evidence>
<dbReference type="InterPro" id="IPR000577">
    <property type="entry name" value="Carb_kinase_FGGY"/>
</dbReference>
<dbReference type="Pfam" id="PF00370">
    <property type="entry name" value="FGGY_N"/>
    <property type="match status" value="1"/>
</dbReference>
<keyword evidence="2 7" id="KW-0547">Nucleotide-binding</keyword>
<keyword evidence="6 7" id="KW-0119">Carbohydrate metabolism</keyword>
<evidence type="ECO:0000313" key="13">
    <source>
        <dbReference type="Proteomes" id="UP001386437"/>
    </source>
</evidence>
<dbReference type="PRINTS" id="PR00301">
    <property type="entry name" value="HEATSHOCK70"/>
</dbReference>
<dbReference type="Gene3D" id="1.20.58.2240">
    <property type="match status" value="1"/>
</dbReference>
<proteinExistence type="inferred from homology"/>
<dbReference type="NCBIfam" id="NF003154">
    <property type="entry name" value="PRK04123.1"/>
    <property type="match status" value="1"/>
</dbReference>
<dbReference type="InterPro" id="IPR005929">
    <property type="entry name" value="Ribulokinase"/>
</dbReference>
<dbReference type="InterPro" id="IPR018484">
    <property type="entry name" value="FGGY_N"/>
</dbReference>
<dbReference type="PIRSF" id="PIRSF000538">
    <property type="entry name" value="GlpK"/>
    <property type="match status" value="1"/>
</dbReference>
<dbReference type="PANTHER" id="PTHR43435">
    <property type="entry name" value="RIBULOKINASE"/>
    <property type="match status" value="1"/>
</dbReference>
<evidence type="ECO:0000256" key="9">
    <source>
        <dbReference type="RuleBase" id="RU003455"/>
    </source>
</evidence>
<evidence type="ECO:0000256" key="8">
    <source>
        <dbReference type="NCBIfam" id="TIGR01234"/>
    </source>
</evidence>